<evidence type="ECO:0008006" key="3">
    <source>
        <dbReference type="Google" id="ProtNLM"/>
    </source>
</evidence>
<dbReference type="RefSeq" id="WP_146375409.1">
    <property type="nucleotide sequence ID" value="NZ_VOHW01000004.1"/>
</dbReference>
<dbReference type="InterPro" id="IPR036514">
    <property type="entry name" value="SGNH_hydro_sf"/>
</dbReference>
<evidence type="ECO:0000313" key="1">
    <source>
        <dbReference type="EMBL" id="TWV62296.1"/>
    </source>
</evidence>
<comment type="caution">
    <text evidence="1">The sequence shown here is derived from an EMBL/GenBank/DDBJ whole genome shotgun (WGS) entry which is preliminary data.</text>
</comment>
<dbReference type="EMBL" id="VOHW01000004">
    <property type="protein sequence ID" value="TWV62296.1"/>
    <property type="molecule type" value="Genomic_DNA"/>
</dbReference>
<organism evidence="1 2">
    <name type="scientific">Parabacteroides distasonis</name>
    <dbReference type="NCBI Taxonomy" id="823"/>
    <lineage>
        <taxon>Bacteria</taxon>
        <taxon>Pseudomonadati</taxon>
        <taxon>Bacteroidota</taxon>
        <taxon>Bacteroidia</taxon>
        <taxon>Bacteroidales</taxon>
        <taxon>Tannerellaceae</taxon>
        <taxon>Parabacteroides</taxon>
    </lineage>
</organism>
<sequence length="307" mass="35282">MRRLIVSFVVVLAGVFVVDRIGGLCMGWVNQHTSDITAPKIKYLVNDVDEDVVFMGTSRCNFHYVPSIISDSLGMSVYNGGIDASDNIFAHYWVLSQVLSHHTPKMICLELMDNDYVIQSNPFNTISFFAPYYGYNERADSIFRLAGTHWVYELSHLYRYNAKAVSNLAGLLVNRQANEDHGYLPGPKPVRFPDVLEYDETRTDVDSLKLIYLRKFISLCEDRDIRLVFMVSPRYSQVGMDKYDVLKAVATEYGIPFFDYYTRGLFLDHPEYFKDVAHLWDKGARAYSAIFAHDLKEWIGKVKLSID</sequence>
<name>A0A5C6KIV1_PARDI</name>
<reference evidence="1 2" key="1">
    <citation type="submission" date="2019-07" db="EMBL/GenBank/DDBJ databases">
        <title>Genome sequencing of Parabacteroides distasonis iSURF_7.</title>
        <authorList>
            <person name="Degefu H.N."/>
            <person name="Ruoff K.L."/>
            <person name="Price C.E."/>
            <person name="Valls R.A."/>
            <person name="O'Toole G.A."/>
        </authorList>
    </citation>
    <scope>NUCLEOTIDE SEQUENCE [LARGE SCALE GENOMIC DNA]</scope>
    <source>
        <strain evidence="1 2">CFPLTA003_1B</strain>
    </source>
</reference>
<proteinExistence type="predicted"/>
<gene>
    <name evidence="1" type="ORF">FSA05_09395</name>
</gene>
<dbReference type="Proteomes" id="UP000315827">
    <property type="component" value="Unassembled WGS sequence"/>
</dbReference>
<dbReference type="AlphaFoldDB" id="A0A5C6KIV1"/>
<dbReference type="SUPFAM" id="SSF52266">
    <property type="entry name" value="SGNH hydrolase"/>
    <property type="match status" value="1"/>
</dbReference>
<evidence type="ECO:0000313" key="2">
    <source>
        <dbReference type="Proteomes" id="UP000315827"/>
    </source>
</evidence>
<accession>A0A5C6KIV1</accession>
<dbReference type="GO" id="GO:0016788">
    <property type="term" value="F:hydrolase activity, acting on ester bonds"/>
    <property type="evidence" value="ECO:0007669"/>
    <property type="project" value="UniProtKB-ARBA"/>
</dbReference>
<protein>
    <recommendedName>
        <fullName evidence="3">SGNH/GDSL hydrolase family protein</fullName>
    </recommendedName>
</protein>
<dbReference type="Gene3D" id="3.40.50.1110">
    <property type="entry name" value="SGNH hydrolase"/>
    <property type="match status" value="1"/>
</dbReference>